<dbReference type="GO" id="GO:0005524">
    <property type="term" value="F:ATP binding"/>
    <property type="evidence" value="ECO:0007669"/>
    <property type="project" value="UniProtKB-KW"/>
</dbReference>
<dbReference type="InterPro" id="IPR001610">
    <property type="entry name" value="PAC"/>
</dbReference>
<comment type="catalytic activity">
    <reaction evidence="1">
        <text>ATP + protein L-histidine = ADP + protein N-phospho-L-histidine.</text>
        <dbReference type="EC" id="2.7.13.3"/>
    </reaction>
</comment>
<dbReference type="InterPro" id="IPR000700">
    <property type="entry name" value="PAS-assoc_C"/>
</dbReference>
<evidence type="ECO:0000256" key="5">
    <source>
        <dbReference type="ARBA" id="ARBA00022679"/>
    </source>
</evidence>
<dbReference type="SUPFAM" id="SSF55785">
    <property type="entry name" value="PYP-like sensor domain (PAS domain)"/>
    <property type="match status" value="2"/>
</dbReference>
<dbReference type="SMART" id="SM00387">
    <property type="entry name" value="HATPase_c"/>
    <property type="match status" value="1"/>
</dbReference>
<evidence type="ECO:0000259" key="11">
    <source>
        <dbReference type="PROSITE" id="PS50109"/>
    </source>
</evidence>
<keyword evidence="7 14" id="KW-0418">Kinase</keyword>
<dbReference type="InterPro" id="IPR005467">
    <property type="entry name" value="His_kinase_dom"/>
</dbReference>
<name>A0A916SGH4_9BURK</name>
<dbReference type="InterPro" id="IPR003594">
    <property type="entry name" value="HATPase_dom"/>
</dbReference>
<dbReference type="FunFam" id="1.10.287.130:FF:000038">
    <property type="entry name" value="Sensory transduction histidine kinase"/>
    <property type="match status" value="1"/>
</dbReference>
<dbReference type="SUPFAM" id="SSF55874">
    <property type="entry name" value="ATPase domain of HSP90 chaperone/DNA topoisomerase II/histidine kinase"/>
    <property type="match status" value="1"/>
</dbReference>
<dbReference type="CDD" id="cd16922">
    <property type="entry name" value="HATPase_EvgS-ArcB-TorS-like"/>
    <property type="match status" value="1"/>
</dbReference>
<dbReference type="PROSITE" id="PS50109">
    <property type="entry name" value="HIS_KIN"/>
    <property type="match status" value="1"/>
</dbReference>
<comment type="subcellular location">
    <subcellularLocation>
        <location evidence="2">Membrane</location>
    </subcellularLocation>
</comment>
<dbReference type="GO" id="GO:0000155">
    <property type="term" value="F:phosphorelay sensor kinase activity"/>
    <property type="evidence" value="ECO:0007669"/>
    <property type="project" value="InterPro"/>
</dbReference>
<evidence type="ECO:0000256" key="3">
    <source>
        <dbReference type="ARBA" id="ARBA00012438"/>
    </source>
</evidence>
<accession>A0A916SGH4</accession>
<evidence type="ECO:0000256" key="2">
    <source>
        <dbReference type="ARBA" id="ARBA00004370"/>
    </source>
</evidence>
<evidence type="ECO:0000256" key="10">
    <source>
        <dbReference type="ARBA" id="ARBA00023136"/>
    </source>
</evidence>
<dbReference type="CDD" id="cd00082">
    <property type="entry name" value="HisKA"/>
    <property type="match status" value="1"/>
</dbReference>
<dbReference type="PROSITE" id="PS50113">
    <property type="entry name" value="PAC"/>
    <property type="match status" value="2"/>
</dbReference>
<dbReference type="SMART" id="SM00086">
    <property type="entry name" value="PAC"/>
    <property type="match status" value="2"/>
</dbReference>
<dbReference type="SMART" id="SM00091">
    <property type="entry name" value="PAS"/>
    <property type="match status" value="2"/>
</dbReference>
<protein>
    <recommendedName>
        <fullName evidence="3">histidine kinase</fullName>
        <ecNumber evidence="3">2.7.13.3</ecNumber>
    </recommendedName>
</protein>
<keyword evidence="9" id="KW-0902">Two-component regulatory system</keyword>
<keyword evidence="8" id="KW-0067">ATP-binding</keyword>
<dbReference type="Pfam" id="PF13426">
    <property type="entry name" value="PAS_9"/>
    <property type="match status" value="2"/>
</dbReference>
<organism evidence="14 15">
    <name type="scientific">Polaromonas eurypsychrophila</name>
    <dbReference type="NCBI Taxonomy" id="1614635"/>
    <lineage>
        <taxon>Bacteria</taxon>
        <taxon>Pseudomonadati</taxon>
        <taxon>Pseudomonadota</taxon>
        <taxon>Betaproteobacteria</taxon>
        <taxon>Burkholderiales</taxon>
        <taxon>Comamonadaceae</taxon>
        <taxon>Polaromonas</taxon>
    </lineage>
</organism>
<evidence type="ECO:0000256" key="7">
    <source>
        <dbReference type="ARBA" id="ARBA00022777"/>
    </source>
</evidence>
<dbReference type="PANTHER" id="PTHR43047:SF72">
    <property type="entry name" value="OSMOSENSING HISTIDINE PROTEIN KINASE SLN1"/>
    <property type="match status" value="1"/>
</dbReference>
<reference evidence="14" key="1">
    <citation type="journal article" date="2014" name="Int. J. Syst. Evol. Microbiol.">
        <title>Complete genome sequence of Corynebacterium casei LMG S-19264T (=DSM 44701T), isolated from a smear-ripened cheese.</title>
        <authorList>
            <consortium name="US DOE Joint Genome Institute (JGI-PGF)"/>
            <person name="Walter F."/>
            <person name="Albersmeier A."/>
            <person name="Kalinowski J."/>
            <person name="Ruckert C."/>
        </authorList>
    </citation>
    <scope>NUCLEOTIDE SEQUENCE</scope>
    <source>
        <strain evidence="14">CGMCC 1.15322</strain>
    </source>
</reference>
<sequence>MTNTGFTVSVSDKPASADGAVEFGRQEKLLKAGALQNAIFNSANFSSIATDEKGVIQIFNVGAERMLGYAAADVVNKITPADISDPQEVIARAEGLSLELGTRITPGFEALVFKASRGIEDIYELTYIRKDGSRFSAIVSVTALRDAQEGIIGYLLIGTDNTARKKVEAAQAMLDQRLRDQQFYTRSLIESNIDALMMTDPQGFISDVNQQMMTLTGRTRDELIGAPCKKFFTDPARAEAAIKRVLTEHKVSNYELTVRAQNGEETVVSYNAATFQDRDRKLQGVFAAARDVTERKRFERALQEKNIELEHASIMKSEFLATMSHELRTPLNAIIGFSEVLKDGLVGSMSEKQHEYIDDIFTSGQHLLSLINDILDLSKVEAGMMALELELVDLNSLLSGTLSIVKEKALARSIALELQNDGGTGLLLDMRKTKQIVYNLLANAVKFGAGGGRITLSARRVQREAVGTLPGAWPVHSFPLVDNEYTEFLEISVSDSGIGISEKNMAKLFQAFSQIDSSLARKYQGTGLGLAMVKQLAELHGGTVAVASTEGKGARFAAWLPVRTHSLLTTHAAGETPDGKHFGH</sequence>
<dbReference type="AlphaFoldDB" id="A0A916SGH4"/>
<dbReference type="EC" id="2.7.13.3" evidence="3"/>
<keyword evidence="5" id="KW-0808">Transferase</keyword>
<dbReference type="InterPro" id="IPR035965">
    <property type="entry name" value="PAS-like_dom_sf"/>
</dbReference>
<keyword evidence="10" id="KW-0472">Membrane</keyword>
<keyword evidence="15" id="KW-1185">Reference proteome</keyword>
<dbReference type="RefSeq" id="WP_188707914.1">
    <property type="nucleotide sequence ID" value="NZ_BMIG01000005.1"/>
</dbReference>
<proteinExistence type="predicted"/>
<dbReference type="Proteomes" id="UP000620596">
    <property type="component" value="Unassembled WGS sequence"/>
</dbReference>
<dbReference type="Gene3D" id="3.30.450.20">
    <property type="entry name" value="PAS domain"/>
    <property type="match status" value="2"/>
</dbReference>
<dbReference type="InterPro" id="IPR036097">
    <property type="entry name" value="HisK_dim/P_sf"/>
</dbReference>
<evidence type="ECO:0000313" key="14">
    <source>
        <dbReference type="EMBL" id="GGA96340.1"/>
    </source>
</evidence>
<comment type="caution">
    <text evidence="14">The sequence shown here is derived from an EMBL/GenBank/DDBJ whole genome shotgun (WGS) entry which is preliminary data.</text>
</comment>
<evidence type="ECO:0000256" key="4">
    <source>
        <dbReference type="ARBA" id="ARBA00022553"/>
    </source>
</evidence>
<dbReference type="InterPro" id="IPR003661">
    <property type="entry name" value="HisK_dim/P_dom"/>
</dbReference>
<dbReference type="Gene3D" id="3.30.565.10">
    <property type="entry name" value="Histidine kinase-like ATPase, C-terminal domain"/>
    <property type="match status" value="1"/>
</dbReference>
<dbReference type="PROSITE" id="PS50112">
    <property type="entry name" value="PAS"/>
    <property type="match status" value="2"/>
</dbReference>
<evidence type="ECO:0000259" key="12">
    <source>
        <dbReference type="PROSITE" id="PS50112"/>
    </source>
</evidence>
<evidence type="ECO:0000256" key="1">
    <source>
        <dbReference type="ARBA" id="ARBA00000085"/>
    </source>
</evidence>
<dbReference type="SMART" id="SM00388">
    <property type="entry name" value="HisKA"/>
    <property type="match status" value="1"/>
</dbReference>
<evidence type="ECO:0000256" key="9">
    <source>
        <dbReference type="ARBA" id="ARBA00023012"/>
    </source>
</evidence>
<evidence type="ECO:0000256" key="8">
    <source>
        <dbReference type="ARBA" id="ARBA00022840"/>
    </source>
</evidence>
<dbReference type="InterPro" id="IPR004358">
    <property type="entry name" value="Sig_transdc_His_kin-like_C"/>
</dbReference>
<dbReference type="SUPFAM" id="SSF47384">
    <property type="entry name" value="Homodimeric domain of signal transducing histidine kinase"/>
    <property type="match status" value="1"/>
</dbReference>
<dbReference type="InterPro" id="IPR000014">
    <property type="entry name" value="PAS"/>
</dbReference>
<keyword evidence="6" id="KW-0547">Nucleotide-binding</keyword>
<feature type="domain" description="PAS" evidence="12">
    <location>
        <begin position="39"/>
        <end position="88"/>
    </location>
</feature>
<keyword evidence="4" id="KW-0597">Phosphoprotein</keyword>
<feature type="domain" description="PAC" evidence="13">
    <location>
        <begin position="252"/>
        <end position="304"/>
    </location>
</feature>
<dbReference type="InterPro" id="IPR036890">
    <property type="entry name" value="HATPase_C_sf"/>
</dbReference>
<feature type="domain" description="Histidine kinase" evidence="11">
    <location>
        <begin position="322"/>
        <end position="564"/>
    </location>
</feature>
<gene>
    <name evidence="14" type="ORF">GCM10011496_16730</name>
</gene>
<dbReference type="PRINTS" id="PR00344">
    <property type="entry name" value="BCTRLSENSOR"/>
</dbReference>
<evidence type="ECO:0000259" key="13">
    <source>
        <dbReference type="PROSITE" id="PS50113"/>
    </source>
</evidence>
<dbReference type="Pfam" id="PF00512">
    <property type="entry name" value="HisKA"/>
    <property type="match status" value="1"/>
</dbReference>
<evidence type="ECO:0000256" key="6">
    <source>
        <dbReference type="ARBA" id="ARBA00022741"/>
    </source>
</evidence>
<dbReference type="CDD" id="cd00130">
    <property type="entry name" value="PAS"/>
    <property type="match status" value="2"/>
</dbReference>
<evidence type="ECO:0000313" key="15">
    <source>
        <dbReference type="Proteomes" id="UP000620596"/>
    </source>
</evidence>
<dbReference type="EMBL" id="BMIG01000005">
    <property type="protein sequence ID" value="GGA96340.1"/>
    <property type="molecule type" value="Genomic_DNA"/>
</dbReference>
<dbReference type="NCBIfam" id="TIGR00229">
    <property type="entry name" value="sensory_box"/>
    <property type="match status" value="1"/>
</dbReference>
<dbReference type="Pfam" id="PF02518">
    <property type="entry name" value="HATPase_c"/>
    <property type="match status" value="1"/>
</dbReference>
<feature type="domain" description="PAC" evidence="13">
    <location>
        <begin position="121"/>
        <end position="173"/>
    </location>
</feature>
<reference evidence="14" key="2">
    <citation type="submission" date="2020-09" db="EMBL/GenBank/DDBJ databases">
        <authorList>
            <person name="Sun Q."/>
            <person name="Zhou Y."/>
        </authorList>
    </citation>
    <scope>NUCLEOTIDE SEQUENCE</scope>
    <source>
        <strain evidence="14">CGMCC 1.15322</strain>
    </source>
</reference>
<dbReference type="GO" id="GO:0009927">
    <property type="term" value="F:histidine phosphotransfer kinase activity"/>
    <property type="evidence" value="ECO:0007669"/>
    <property type="project" value="TreeGrafter"/>
</dbReference>
<dbReference type="GO" id="GO:0005886">
    <property type="term" value="C:plasma membrane"/>
    <property type="evidence" value="ECO:0007669"/>
    <property type="project" value="TreeGrafter"/>
</dbReference>
<dbReference type="PANTHER" id="PTHR43047">
    <property type="entry name" value="TWO-COMPONENT HISTIDINE PROTEIN KINASE"/>
    <property type="match status" value="1"/>
</dbReference>
<feature type="domain" description="PAS" evidence="12">
    <location>
        <begin position="181"/>
        <end position="225"/>
    </location>
</feature>
<dbReference type="Gene3D" id="1.10.287.130">
    <property type="match status" value="1"/>
</dbReference>